<evidence type="ECO:0000313" key="15">
    <source>
        <dbReference type="EMBL" id="KAJ8047054.1"/>
    </source>
</evidence>
<feature type="site" description="Important for catalytic activity" evidence="11">
    <location>
        <position position="275"/>
    </location>
</feature>
<dbReference type="PANTHER" id="PTHR22748:SF4">
    <property type="entry name" value="DNA-(APURINIC OR APYRIMIDINIC SITE) ENDONUCLEASE 2"/>
    <property type="match status" value="1"/>
</dbReference>
<dbReference type="GO" id="GO:0008081">
    <property type="term" value="F:phosphoric diester hydrolase activity"/>
    <property type="evidence" value="ECO:0007669"/>
    <property type="project" value="TreeGrafter"/>
</dbReference>
<dbReference type="CDD" id="cd09088">
    <property type="entry name" value="Ape2-like_AP-endo"/>
    <property type="match status" value="1"/>
</dbReference>
<proteinExistence type="inferred from homology"/>
<evidence type="ECO:0000313" key="16">
    <source>
        <dbReference type="Proteomes" id="UP001152320"/>
    </source>
</evidence>
<comment type="caution">
    <text evidence="15">The sequence shown here is derived from an EMBL/GenBank/DDBJ whole genome shotgun (WGS) entry which is preliminary data.</text>
</comment>
<sequence>MKILTWNINGIRACKQPLKAELADLSSDIICLQETKVTRHQLDEETAIQDGYNSFFSFSRKKSGYSGVATYCKEHATPVRAEEGLSGALSDKTRGIEGIIGHYGDLSEFTDEELINLDSEGRAVLTEHQYRDSSGETKHLVVINVYCPRADPDREGRLDYKLQFYKLLQTRAEALIQAKKHVIILGDFNVSHKPIDHCDPDADEEKFYAKQSRRWLENFLQDTPPCSKYQGDSSHQKAKHFVDTFRFFHPHQENAFTCWSTGTGARQTNYGTRIDYIVSDVKLCQEEFEDCEILQDFEGSDHCPVSALMKGHSIASDKLPGICTKFMPEFLGKQQKLSVFFKKDVKVSGSNRVEQNCGSQENLNSFKPQNLLGKRNIAMSKFGPPAKKSKMQQKTSSKKNASITTYFKRTPPGIQSLESDVCQTDSQEQLSSAGGVIDSMRRPQLDDGNTCRDMTQSSVDVSSISSSSLSCKDKSVDTKCISVMSNKKAASSWRDIFKGPPPAPLCKGHKEPCVLRTVKKVGPNLGKQFYVCNKPEGHKSNPEARCGHFEWVVSLKKMKLDKTLDEK</sequence>
<dbReference type="GO" id="GO:0005634">
    <property type="term" value="C:nucleus"/>
    <property type="evidence" value="ECO:0007669"/>
    <property type="project" value="TreeGrafter"/>
</dbReference>
<evidence type="ECO:0000256" key="8">
    <source>
        <dbReference type="ARBA" id="ARBA00023242"/>
    </source>
</evidence>
<dbReference type="GO" id="GO:0003906">
    <property type="term" value="F:DNA-(apurinic or apyrimidinic site) endonuclease activity"/>
    <property type="evidence" value="ECO:0007669"/>
    <property type="project" value="TreeGrafter"/>
</dbReference>
<dbReference type="Pfam" id="PF06839">
    <property type="entry name" value="Zn_ribbon_GRF"/>
    <property type="match status" value="1"/>
</dbReference>
<comment type="similarity">
    <text evidence="2 13">Belongs to the DNA repair enzymes AP/ExoA family.</text>
</comment>
<feature type="binding site" evidence="10">
    <location>
        <position position="189"/>
    </location>
    <ligand>
        <name>Mg(2+)</name>
        <dbReference type="ChEBI" id="CHEBI:18420"/>
        <label>1</label>
    </ligand>
</feature>
<keyword evidence="16" id="KW-1185">Reference proteome</keyword>
<keyword evidence="15" id="KW-0456">Lyase</keyword>
<evidence type="ECO:0000256" key="6">
    <source>
        <dbReference type="ARBA" id="ARBA00022833"/>
    </source>
</evidence>
<dbReference type="SUPFAM" id="SSF56219">
    <property type="entry name" value="DNase I-like"/>
    <property type="match status" value="1"/>
</dbReference>
<feature type="domain" description="GRF-type" evidence="14">
    <location>
        <begin position="506"/>
        <end position="555"/>
    </location>
</feature>
<evidence type="ECO:0000256" key="3">
    <source>
        <dbReference type="ARBA" id="ARBA00022723"/>
    </source>
</evidence>
<comment type="cofactor">
    <cofactor evidence="10 13">
        <name>Mg(2+)</name>
        <dbReference type="ChEBI" id="CHEBI:18420"/>
    </cofactor>
    <cofactor evidence="10 13">
        <name>Mn(2+)</name>
        <dbReference type="ChEBI" id="CHEBI:29035"/>
    </cofactor>
    <text evidence="10 13">Probably binds two magnesium or manganese ions per subunit.</text>
</comment>
<dbReference type="GO" id="GO:0006284">
    <property type="term" value="P:base-excision repair"/>
    <property type="evidence" value="ECO:0007669"/>
    <property type="project" value="TreeGrafter"/>
</dbReference>
<reference evidence="15" key="1">
    <citation type="submission" date="2021-10" db="EMBL/GenBank/DDBJ databases">
        <title>Tropical sea cucumber genome reveals ecological adaptation and Cuvierian tubules defense mechanism.</title>
        <authorList>
            <person name="Chen T."/>
        </authorList>
    </citation>
    <scope>NUCLEOTIDE SEQUENCE</scope>
    <source>
        <strain evidence="15">Nanhai2018</strain>
        <tissue evidence="15">Muscle</tissue>
    </source>
</reference>
<gene>
    <name evidence="15" type="ORF">HOLleu_05946</name>
</gene>
<dbReference type="EMBL" id="JAIZAY010000002">
    <property type="protein sequence ID" value="KAJ8047054.1"/>
    <property type="molecule type" value="Genomic_DNA"/>
</dbReference>
<dbReference type="PROSITE" id="PS51435">
    <property type="entry name" value="AP_NUCLEASE_F1_4"/>
    <property type="match status" value="1"/>
</dbReference>
<keyword evidence="4 12" id="KW-0863">Zinc-finger</keyword>
<evidence type="ECO:0000256" key="10">
    <source>
        <dbReference type="PIRSR" id="PIRSR604808-2"/>
    </source>
</evidence>
<dbReference type="Gene3D" id="3.60.10.10">
    <property type="entry name" value="Endonuclease/exonuclease/phosphatase"/>
    <property type="match status" value="1"/>
</dbReference>
<evidence type="ECO:0000256" key="9">
    <source>
        <dbReference type="PIRSR" id="PIRSR604808-1"/>
    </source>
</evidence>
<evidence type="ECO:0000256" key="4">
    <source>
        <dbReference type="ARBA" id="ARBA00022771"/>
    </source>
</evidence>
<dbReference type="Pfam" id="PF03372">
    <property type="entry name" value="Exo_endo_phos"/>
    <property type="match status" value="1"/>
</dbReference>
<feature type="active site" description="Proton acceptor" evidence="9">
    <location>
        <position position="302"/>
    </location>
</feature>
<evidence type="ECO:0000256" key="7">
    <source>
        <dbReference type="ARBA" id="ARBA00022842"/>
    </source>
</evidence>
<dbReference type="GO" id="GO:0016829">
    <property type="term" value="F:lyase activity"/>
    <property type="evidence" value="ECO:0007669"/>
    <property type="project" value="UniProtKB-KW"/>
</dbReference>
<accession>A0A9Q1HHQ6</accession>
<evidence type="ECO:0000256" key="12">
    <source>
        <dbReference type="PROSITE-ProRule" id="PRU01343"/>
    </source>
</evidence>
<feature type="binding site" evidence="10">
    <location>
        <position position="187"/>
    </location>
    <ligand>
        <name>Mg(2+)</name>
        <dbReference type="ChEBI" id="CHEBI:18420"/>
        <label>1</label>
    </ligand>
</feature>
<keyword evidence="8" id="KW-0539">Nucleus</keyword>
<dbReference type="NCBIfam" id="TIGR00633">
    <property type="entry name" value="xth"/>
    <property type="match status" value="1"/>
</dbReference>
<feature type="binding site" evidence="10">
    <location>
        <position position="302"/>
    </location>
    <ligand>
        <name>Mg(2+)</name>
        <dbReference type="ChEBI" id="CHEBI:18420"/>
        <label>1</label>
    </ligand>
</feature>
<feature type="active site" evidence="9">
    <location>
        <position position="146"/>
    </location>
</feature>
<dbReference type="InterPro" id="IPR004808">
    <property type="entry name" value="AP_endonuc_1"/>
</dbReference>
<name>A0A9Q1HHQ6_HOLLE</name>
<feature type="binding site" evidence="10">
    <location>
        <position position="7"/>
    </location>
    <ligand>
        <name>Mg(2+)</name>
        <dbReference type="ChEBI" id="CHEBI:18420"/>
        <label>1</label>
    </ligand>
</feature>
<keyword evidence="10" id="KW-0464">Manganese</keyword>
<evidence type="ECO:0000256" key="2">
    <source>
        <dbReference type="ARBA" id="ARBA00007092"/>
    </source>
</evidence>
<feature type="site" description="Interaction with DNA substrate" evidence="11">
    <location>
        <position position="302"/>
    </location>
</feature>
<dbReference type="GO" id="GO:0008311">
    <property type="term" value="F:double-stranded DNA 3'-5' DNA exonuclease activity"/>
    <property type="evidence" value="ECO:0007669"/>
    <property type="project" value="UniProtKB-EC"/>
</dbReference>
<dbReference type="AlphaFoldDB" id="A0A9Q1HHQ6"/>
<evidence type="ECO:0000256" key="1">
    <source>
        <dbReference type="ARBA" id="ARBA00000493"/>
    </source>
</evidence>
<comment type="catalytic activity">
    <reaction evidence="1">
        <text>Exonucleolytic cleavage in the 3'- to 5'-direction to yield nucleoside 5'-phosphates.</text>
        <dbReference type="EC" id="3.1.11.2"/>
    </reaction>
</comment>
<dbReference type="InterPro" id="IPR010666">
    <property type="entry name" value="Znf_GRF"/>
</dbReference>
<evidence type="ECO:0000256" key="5">
    <source>
        <dbReference type="ARBA" id="ARBA00022801"/>
    </source>
</evidence>
<dbReference type="PROSITE" id="PS51999">
    <property type="entry name" value="ZF_GRF"/>
    <property type="match status" value="1"/>
</dbReference>
<dbReference type="PANTHER" id="PTHR22748">
    <property type="entry name" value="AP ENDONUCLEASE"/>
    <property type="match status" value="1"/>
</dbReference>
<feature type="binding site" evidence="10">
    <location>
        <position position="301"/>
    </location>
    <ligand>
        <name>Mg(2+)</name>
        <dbReference type="ChEBI" id="CHEBI:18420"/>
        <label>1</label>
    </ligand>
</feature>
<keyword evidence="3 10" id="KW-0479">Metal-binding</keyword>
<feature type="active site" description="Proton donor/acceptor" evidence="9">
    <location>
        <position position="187"/>
    </location>
</feature>
<keyword evidence="6" id="KW-0862">Zinc</keyword>
<feature type="site" description="Transition state stabilizer" evidence="11">
    <location>
        <position position="189"/>
    </location>
</feature>
<keyword evidence="7 10" id="KW-0460">Magnesium</keyword>
<keyword evidence="5" id="KW-0378">Hydrolase</keyword>
<dbReference type="InterPro" id="IPR036691">
    <property type="entry name" value="Endo/exonu/phosph_ase_sf"/>
</dbReference>
<protein>
    <recommendedName>
        <fullName evidence="13">DNA-(apurinic or apyrimidinic site) endonuclease</fullName>
        <ecNumber evidence="13">3.1.-.-</ecNumber>
    </recommendedName>
</protein>
<evidence type="ECO:0000256" key="11">
    <source>
        <dbReference type="PIRSR" id="PIRSR604808-3"/>
    </source>
</evidence>
<dbReference type="GO" id="GO:0008270">
    <property type="term" value="F:zinc ion binding"/>
    <property type="evidence" value="ECO:0007669"/>
    <property type="project" value="UniProtKB-KW"/>
</dbReference>
<evidence type="ECO:0000259" key="14">
    <source>
        <dbReference type="PROSITE" id="PS51999"/>
    </source>
</evidence>
<dbReference type="Proteomes" id="UP001152320">
    <property type="component" value="Chromosome 2"/>
</dbReference>
<feature type="binding site" evidence="10">
    <location>
        <position position="34"/>
    </location>
    <ligand>
        <name>Mg(2+)</name>
        <dbReference type="ChEBI" id="CHEBI:18420"/>
        <label>1</label>
    </ligand>
</feature>
<dbReference type="EC" id="3.1.-.-" evidence="13"/>
<evidence type="ECO:0000256" key="13">
    <source>
        <dbReference type="RuleBase" id="RU362131"/>
    </source>
</evidence>
<keyword evidence="13" id="KW-0227">DNA damage</keyword>
<organism evidence="15 16">
    <name type="scientific">Holothuria leucospilota</name>
    <name type="common">Black long sea cucumber</name>
    <name type="synonym">Mertensiothuria leucospilota</name>
    <dbReference type="NCBI Taxonomy" id="206669"/>
    <lineage>
        <taxon>Eukaryota</taxon>
        <taxon>Metazoa</taxon>
        <taxon>Echinodermata</taxon>
        <taxon>Eleutherozoa</taxon>
        <taxon>Echinozoa</taxon>
        <taxon>Holothuroidea</taxon>
        <taxon>Aspidochirotacea</taxon>
        <taxon>Aspidochirotida</taxon>
        <taxon>Holothuriidae</taxon>
        <taxon>Holothuria</taxon>
    </lineage>
</organism>
<dbReference type="OrthoDB" id="391817at2759"/>
<keyword evidence="13" id="KW-0234">DNA repair</keyword>
<dbReference type="InterPro" id="IPR005135">
    <property type="entry name" value="Endo/exonuclease/phosphatase"/>
</dbReference>